<comment type="function">
    <text evidence="10">Catalyzes the transfer of the alpha-amino group from S-adenosyl-L-methionine (SAM) to 7-keto-8-aminopelargonic acid (KAPA) to form 7,8-diaminopelargonic acid (DAPA). It is the only aminotransferase known to utilize SAM as an amino donor.</text>
</comment>
<comment type="subunit">
    <text evidence="10">Homodimer.</text>
</comment>
<keyword evidence="10" id="KW-0963">Cytoplasm</keyword>
<feature type="binding site" evidence="10">
    <location>
        <position position="263"/>
    </location>
    <ligand>
        <name>pyridoxal 5'-phosphate</name>
        <dbReference type="ChEBI" id="CHEBI:597326"/>
    </ligand>
</feature>
<dbReference type="SUPFAM" id="SSF53383">
    <property type="entry name" value="PLP-dependent transferases"/>
    <property type="match status" value="1"/>
</dbReference>
<dbReference type="PROSITE" id="PS00600">
    <property type="entry name" value="AA_TRANSFER_CLASS_3"/>
    <property type="match status" value="1"/>
</dbReference>
<dbReference type="EMBL" id="NPEU01000131">
    <property type="protein sequence ID" value="RAI38335.1"/>
    <property type="molecule type" value="Genomic_DNA"/>
</dbReference>
<dbReference type="GO" id="GO:0004015">
    <property type="term" value="F:adenosylmethionine-8-amino-7-oxononanoate transaminase activity"/>
    <property type="evidence" value="ECO:0007669"/>
    <property type="project" value="UniProtKB-UniRule"/>
</dbReference>
<evidence type="ECO:0000256" key="9">
    <source>
        <dbReference type="ARBA" id="ARBA00048449"/>
    </source>
</evidence>
<comment type="caution">
    <text evidence="11">The sequence shown here is derived from an EMBL/GenBank/DDBJ whole genome shotgun (WGS) entry which is preliminary data.</text>
</comment>
<dbReference type="GO" id="GO:0006526">
    <property type="term" value="P:L-arginine biosynthetic process"/>
    <property type="evidence" value="ECO:0007669"/>
    <property type="project" value="UniProtKB-KW"/>
</dbReference>
<keyword evidence="5 10" id="KW-0808">Transferase</keyword>
<keyword evidence="8 10" id="KW-0663">Pyridoxal phosphate</keyword>
<reference evidence="11 12" key="1">
    <citation type="submission" date="2017-07" db="EMBL/GenBank/DDBJ databases">
        <title>Draft Genome Sequences of Select Purple Nonsulfur Bacteria.</title>
        <authorList>
            <person name="Lasarre B."/>
            <person name="Mckinlay J.B."/>
        </authorList>
    </citation>
    <scope>NUCLEOTIDE SEQUENCE [LARGE SCALE GENOMIC DNA]</scope>
    <source>
        <strain evidence="11 12">DSM 11907</strain>
    </source>
</reference>
<dbReference type="Proteomes" id="UP000248863">
    <property type="component" value="Unassembled WGS sequence"/>
</dbReference>
<comment type="cofactor">
    <cofactor evidence="1 10">
        <name>pyridoxal 5'-phosphate</name>
        <dbReference type="ChEBI" id="CHEBI:597326"/>
    </cofactor>
</comment>
<dbReference type="PIRSF" id="PIRSF000521">
    <property type="entry name" value="Transaminase_4ab_Lys_Orn"/>
    <property type="match status" value="1"/>
</dbReference>
<dbReference type="HAMAP" id="MF_00834">
    <property type="entry name" value="BioA"/>
    <property type="match status" value="1"/>
</dbReference>
<dbReference type="CDD" id="cd00610">
    <property type="entry name" value="OAT_like"/>
    <property type="match status" value="1"/>
</dbReference>
<protein>
    <recommendedName>
        <fullName evidence="10">Adenosylmethionine-8-amino-7-oxononanoate aminotransferase</fullName>
        <ecNumber evidence="10">2.6.1.62</ecNumber>
    </recommendedName>
    <alternativeName>
        <fullName evidence="10">7,8-diamino-pelargonic acid aminotransferase</fullName>
        <shortName evidence="10">DAPA AT</shortName>
        <shortName evidence="10">DAPA aminotransferase</shortName>
    </alternativeName>
    <alternativeName>
        <fullName evidence="10">7,8-diaminononanoate synthase</fullName>
        <shortName evidence="10">DANS</shortName>
    </alternativeName>
    <alternativeName>
        <fullName evidence="10">Diaminopelargonic acid synthase</fullName>
    </alternativeName>
</protein>
<dbReference type="AlphaFoldDB" id="A0A327KLI4"/>
<keyword evidence="4 10" id="KW-0032">Aminotransferase</keyword>
<dbReference type="PANTHER" id="PTHR42684:SF17">
    <property type="entry name" value="ADENOSYLMETHIONINE-8-AMINO-7-OXONONANOATE AMINOTRANSFERASE"/>
    <property type="match status" value="1"/>
</dbReference>
<evidence type="ECO:0000256" key="8">
    <source>
        <dbReference type="ARBA" id="ARBA00022898"/>
    </source>
</evidence>
<comment type="pathway">
    <text evidence="2 10">Cofactor biosynthesis; biotin biosynthesis; 7,8-diaminononanoate from 8-amino-7-oxononanoate (SAM route): step 1/1.</text>
</comment>
<evidence type="ECO:0000256" key="3">
    <source>
        <dbReference type="ARBA" id="ARBA00022571"/>
    </source>
</evidence>
<dbReference type="GO" id="GO:0009102">
    <property type="term" value="P:biotin biosynthetic process"/>
    <property type="evidence" value="ECO:0007669"/>
    <property type="project" value="UniProtKB-UniRule"/>
</dbReference>
<evidence type="ECO:0000256" key="4">
    <source>
        <dbReference type="ARBA" id="ARBA00022576"/>
    </source>
</evidence>
<feature type="binding site" evidence="10">
    <location>
        <position position="169"/>
    </location>
    <ligand>
        <name>substrate</name>
    </ligand>
</feature>
<feature type="binding site" evidence="10">
    <location>
        <position position="409"/>
    </location>
    <ligand>
        <name>substrate</name>
    </ligand>
</feature>
<evidence type="ECO:0000256" key="7">
    <source>
        <dbReference type="ARBA" id="ARBA00022756"/>
    </source>
</evidence>
<dbReference type="InterPro" id="IPR015424">
    <property type="entry name" value="PyrdxlP-dep_Trfase"/>
</dbReference>
<organism evidence="11 12">
    <name type="scientific">Rhodoplanes elegans</name>
    <dbReference type="NCBI Taxonomy" id="29408"/>
    <lineage>
        <taxon>Bacteria</taxon>
        <taxon>Pseudomonadati</taxon>
        <taxon>Pseudomonadota</taxon>
        <taxon>Alphaproteobacteria</taxon>
        <taxon>Hyphomicrobiales</taxon>
        <taxon>Nitrobacteraceae</taxon>
        <taxon>Rhodoplanes</taxon>
    </lineage>
</organism>
<dbReference type="InterPro" id="IPR015422">
    <property type="entry name" value="PyrdxlP-dep_Trfase_small"/>
</dbReference>
<evidence type="ECO:0000256" key="10">
    <source>
        <dbReference type="HAMAP-Rule" id="MF_00834"/>
    </source>
</evidence>
<feature type="binding site" evidence="10">
    <location>
        <begin position="327"/>
        <end position="328"/>
    </location>
    <ligand>
        <name>pyridoxal 5'-phosphate</name>
        <dbReference type="ChEBI" id="CHEBI:597326"/>
    </ligand>
</feature>
<evidence type="ECO:0000256" key="6">
    <source>
        <dbReference type="ARBA" id="ARBA00022691"/>
    </source>
</evidence>
<dbReference type="InterPro" id="IPR005814">
    <property type="entry name" value="Aminotrans_3"/>
</dbReference>
<evidence type="ECO:0000256" key="1">
    <source>
        <dbReference type="ARBA" id="ARBA00001933"/>
    </source>
</evidence>
<feature type="binding site" evidence="10">
    <location>
        <position position="76"/>
    </location>
    <ligand>
        <name>substrate</name>
    </ligand>
</feature>
<gene>
    <name evidence="10" type="primary">bioA</name>
    <name evidence="11" type="ORF">CH338_13050</name>
</gene>
<keyword evidence="7 10" id="KW-0093">Biotin biosynthesis</keyword>
<dbReference type="Pfam" id="PF00202">
    <property type="entry name" value="Aminotran_3"/>
    <property type="match status" value="1"/>
</dbReference>
<dbReference type="UniPathway" id="UPA00078">
    <property type="reaction ID" value="UER00160"/>
</dbReference>
<evidence type="ECO:0000256" key="2">
    <source>
        <dbReference type="ARBA" id="ARBA00005063"/>
    </source>
</evidence>
<dbReference type="GO" id="GO:0005737">
    <property type="term" value="C:cytoplasm"/>
    <property type="evidence" value="ECO:0007669"/>
    <property type="project" value="UniProtKB-SubCell"/>
</dbReference>
<dbReference type="FunFam" id="3.40.640.10:FF:000004">
    <property type="entry name" value="Acetylornithine aminotransferase"/>
    <property type="match status" value="1"/>
</dbReference>
<accession>A0A327KLI4</accession>
<keyword evidence="3" id="KW-0028">Amino-acid biosynthesis</keyword>
<feature type="binding site" evidence="10">
    <location>
        <position position="326"/>
    </location>
    <ligand>
        <name>substrate</name>
    </ligand>
</feature>
<dbReference type="RefSeq" id="WP_111357605.1">
    <property type="nucleotide sequence ID" value="NZ_NHSK01000083.1"/>
</dbReference>
<feature type="site" description="Participates in the substrate recognition with KAPA and in a stacking interaction with the adenine ring of SAM" evidence="10">
    <location>
        <position position="41"/>
    </location>
</feature>
<feature type="modified residue" description="N6-(pyridoxal phosphate)lysine" evidence="10">
    <location>
        <position position="292"/>
    </location>
</feature>
<dbReference type="PANTHER" id="PTHR42684">
    <property type="entry name" value="ADENOSYLMETHIONINE-8-AMINO-7-OXONONANOATE AMINOTRANSFERASE"/>
    <property type="match status" value="1"/>
</dbReference>
<evidence type="ECO:0000256" key="5">
    <source>
        <dbReference type="ARBA" id="ARBA00022679"/>
    </source>
</evidence>
<feature type="binding site" evidence="10">
    <location>
        <position position="292"/>
    </location>
    <ligand>
        <name>substrate</name>
    </ligand>
</feature>
<keyword evidence="6 10" id="KW-0949">S-adenosyl-L-methionine</keyword>
<evidence type="ECO:0000313" key="12">
    <source>
        <dbReference type="Proteomes" id="UP000248863"/>
    </source>
</evidence>
<dbReference type="GO" id="GO:0030170">
    <property type="term" value="F:pyridoxal phosphate binding"/>
    <property type="evidence" value="ECO:0007669"/>
    <property type="project" value="UniProtKB-UniRule"/>
</dbReference>
<proteinExistence type="inferred from homology"/>
<dbReference type="Gene3D" id="3.40.640.10">
    <property type="entry name" value="Type I PLP-dependent aspartate aminotransferase-like (Major domain)"/>
    <property type="match status" value="1"/>
</dbReference>
<keyword evidence="12" id="KW-1185">Reference proteome</keyword>
<comment type="catalytic activity">
    <reaction evidence="9 10">
        <text>(8S)-8-amino-7-oxononanoate + S-adenosyl-L-methionine = S-adenosyl-4-methylsulfanyl-2-oxobutanoate + (7R,8S)-7,8-diammoniononanoate</text>
        <dbReference type="Rhea" id="RHEA:16861"/>
        <dbReference type="ChEBI" id="CHEBI:16490"/>
        <dbReference type="ChEBI" id="CHEBI:59789"/>
        <dbReference type="ChEBI" id="CHEBI:149468"/>
        <dbReference type="ChEBI" id="CHEBI:149469"/>
        <dbReference type="EC" id="2.6.1.62"/>
    </reaction>
</comment>
<comment type="subcellular location">
    <subcellularLocation>
        <location evidence="10">Cytoplasm</location>
    </subcellularLocation>
</comment>
<keyword evidence="3" id="KW-0055">Arginine biosynthesis</keyword>
<dbReference type="EC" id="2.6.1.62" evidence="10"/>
<comment type="similarity">
    <text evidence="10">Belongs to the class-III pyridoxal-phosphate-dependent aminotransferase family. BioA subfamily.</text>
</comment>
<dbReference type="NCBIfam" id="NF004624">
    <property type="entry name" value="PRK05964.1"/>
    <property type="match status" value="1"/>
</dbReference>
<evidence type="ECO:0000313" key="11">
    <source>
        <dbReference type="EMBL" id="RAI38335.1"/>
    </source>
</evidence>
<dbReference type="NCBIfam" id="TIGR00508">
    <property type="entry name" value="bioA"/>
    <property type="match status" value="1"/>
</dbReference>
<dbReference type="Gene3D" id="3.90.1150.10">
    <property type="entry name" value="Aspartate Aminotransferase, domain 1"/>
    <property type="match status" value="1"/>
</dbReference>
<name>A0A327KLI4_9BRAD</name>
<dbReference type="InterPro" id="IPR049704">
    <property type="entry name" value="Aminotrans_3_PPA_site"/>
</dbReference>
<sequence length="442" mass="47523">MSRRTATLRRPHWTGLAAVTEREQSAPDWHADGLAHVWLPYAQMKTAPAPLPVAATRGSRIVLADGRELVDGVASWWTACHGYNHPHITSAVARQLATMPHVMLGGLLHEPAALLATRLAALLPGDLDRVFFTDSGSVAVEVAMKMAVQYWINTGVCGRKRFVAFRGGYHGDTTGTMAVCDPNEGMHRLFHGLLPEQIIADLPRDEETVAALDRLLAERADEIAGILVEPLVQGAGGMLFHDAAVLQRLRALADKHGTLLIFDEVFTGFGRTGTMFACEQAGVVPDILTLSKALTGGTMPLAATVASKRVFEAFWSDDPMHALMHGPTFMGNPLACAAANASLDLFAREPRLAQVAAIEAQLTEQLAPCRDLPGVVDVRVRGAIGAVELDAIDIPALKAHFVEAGVYVRPFGRIVYLTPAFTIGEADLARLTGAIFRVLSSR</sequence>
<dbReference type="OrthoDB" id="5288905at2"/>
<dbReference type="InterPro" id="IPR015421">
    <property type="entry name" value="PyrdxlP-dep_Trfase_major"/>
</dbReference>
<feature type="binding site" evidence="10">
    <location>
        <begin position="136"/>
        <end position="137"/>
    </location>
    <ligand>
        <name>pyridoxal 5'-phosphate</name>
        <dbReference type="ChEBI" id="CHEBI:597326"/>
    </ligand>
</feature>
<dbReference type="InterPro" id="IPR005815">
    <property type="entry name" value="BioA"/>
</dbReference>